<protein>
    <submittedName>
        <fullName evidence="3">Pkr1-domain-containing protein</fullName>
    </submittedName>
</protein>
<feature type="region of interest" description="Disordered" evidence="1">
    <location>
        <begin position="193"/>
        <end position="293"/>
    </location>
</feature>
<dbReference type="VEuPathDB" id="FungiDB:BO70DRAFT_399555"/>
<evidence type="ECO:0000313" key="3">
    <source>
        <dbReference type="EMBL" id="PWY70938.1"/>
    </source>
</evidence>
<accession>A0A317VD56</accession>
<dbReference type="OrthoDB" id="9626941at2759"/>
<feature type="compositionally biased region" description="Basic and acidic residues" evidence="1">
    <location>
        <begin position="283"/>
        <end position="293"/>
    </location>
</feature>
<dbReference type="STRING" id="1448321.A0A317VD56"/>
<dbReference type="PANTHER" id="PTHR28251:SF1">
    <property type="entry name" value="V-TYPE ATPASE ASSEMBLY FACTOR PKR1"/>
    <property type="match status" value="1"/>
</dbReference>
<sequence length="293" mass="32315">MEDFKDPWERPGGSLTSRDFPSGLPEEDKAKVVWVEVGPDGARGGIDAVDEEEEEEEEEDGEHQQWQSLGRGEKSQHHRGRIPLSDPNVISLPPCEPSQSFPATSRIRASSEIMGSFMEDLWSSIFTPGPTHTLLVATNVTFAALQTLLFALLLATYSIHFVALSALSGALWWSINWFARELRQVQAAEAAEAEKRAQLEEPEEEEEDSQSDSNRKTPGALEHTESDTETEVLAERKDVAPISPVPRSPAASATLRPPVEQSQVRKRLSVSGDSSGYGSTDSEWEKVDDDKTT</sequence>
<dbReference type="EMBL" id="MSFL01000029">
    <property type="protein sequence ID" value="PWY70938.1"/>
    <property type="molecule type" value="Genomic_DNA"/>
</dbReference>
<feature type="compositionally biased region" description="Low complexity" evidence="1">
    <location>
        <begin position="269"/>
        <end position="281"/>
    </location>
</feature>
<evidence type="ECO:0000313" key="4">
    <source>
        <dbReference type="Proteomes" id="UP000247233"/>
    </source>
</evidence>
<dbReference type="Pfam" id="PF08636">
    <property type="entry name" value="Pkr1"/>
    <property type="match status" value="1"/>
</dbReference>
<keyword evidence="2" id="KW-0472">Membrane</keyword>
<keyword evidence="2" id="KW-0812">Transmembrane</keyword>
<name>A0A317VD56_9EURO</name>
<dbReference type="RefSeq" id="XP_025396040.1">
    <property type="nucleotide sequence ID" value="XM_025546866.1"/>
</dbReference>
<feature type="compositionally biased region" description="Acidic residues" evidence="1">
    <location>
        <begin position="48"/>
        <end position="61"/>
    </location>
</feature>
<feature type="compositionally biased region" description="Acidic residues" evidence="1">
    <location>
        <begin position="200"/>
        <end position="210"/>
    </location>
</feature>
<dbReference type="AlphaFoldDB" id="A0A317VD56"/>
<dbReference type="GO" id="GO:0070072">
    <property type="term" value="P:vacuolar proton-transporting V-type ATPase complex assembly"/>
    <property type="evidence" value="ECO:0007669"/>
    <property type="project" value="InterPro"/>
</dbReference>
<comment type="caution">
    <text evidence="3">The sequence shown here is derived from an EMBL/GenBank/DDBJ whole genome shotgun (WGS) entry which is preliminary data.</text>
</comment>
<proteinExistence type="predicted"/>
<dbReference type="PANTHER" id="PTHR28251">
    <property type="entry name" value="V-TYPE ATPASE ASSEMBLY FACTOR PKR1"/>
    <property type="match status" value="1"/>
</dbReference>
<dbReference type="GO" id="GO:0005789">
    <property type="term" value="C:endoplasmic reticulum membrane"/>
    <property type="evidence" value="ECO:0007669"/>
    <property type="project" value="TreeGrafter"/>
</dbReference>
<dbReference type="InterPro" id="IPR013945">
    <property type="entry name" value="Pkr1"/>
</dbReference>
<feature type="transmembrane region" description="Helical" evidence="2">
    <location>
        <begin position="148"/>
        <end position="173"/>
    </location>
</feature>
<dbReference type="GeneID" id="37069103"/>
<dbReference type="Proteomes" id="UP000247233">
    <property type="component" value="Unassembled WGS sequence"/>
</dbReference>
<keyword evidence="2" id="KW-1133">Transmembrane helix</keyword>
<gene>
    <name evidence="3" type="ORF">BO70DRAFT_399555</name>
</gene>
<organism evidence="3 4">
    <name type="scientific">Aspergillus heteromorphus CBS 117.55</name>
    <dbReference type="NCBI Taxonomy" id="1448321"/>
    <lineage>
        <taxon>Eukaryota</taxon>
        <taxon>Fungi</taxon>
        <taxon>Dikarya</taxon>
        <taxon>Ascomycota</taxon>
        <taxon>Pezizomycotina</taxon>
        <taxon>Eurotiomycetes</taxon>
        <taxon>Eurotiomycetidae</taxon>
        <taxon>Eurotiales</taxon>
        <taxon>Aspergillaceae</taxon>
        <taxon>Aspergillus</taxon>
        <taxon>Aspergillus subgen. Circumdati</taxon>
    </lineage>
</organism>
<evidence type="ECO:0000256" key="1">
    <source>
        <dbReference type="SAM" id="MobiDB-lite"/>
    </source>
</evidence>
<evidence type="ECO:0000256" key="2">
    <source>
        <dbReference type="SAM" id="Phobius"/>
    </source>
</evidence>
<keyword evidence="4" id="KW-1185">Reference proteome</keyword>
<reference evidence="3 4" key="1">
    <citation type="submission" date="2016-12" db="EMBL/GenBank/DDBJ databases">
        <title>The genomes of Aspergillus section Nigri reveals drivers in fungal speciation.</title>
        <authorList>
            <consortium name="DOE Joint Genome Institute"/>
            <person name="Vesth T.C."/>
            <person name="Nybo J."/>
            <person name="Theobald S."/>
            <person name="Brandl J."/>
            <person name="Frisvad J.C."/>
            <person name="Nielsen K.F."/>
            <person name="Lyhne E.K."/>
            <person name="Kogle M.E."/>
            <person name="Kuo A."/>
            <person name="Riley R."/>
            <person name="Clum A."/>
            <person name="Nolan M."/>
            <person name="Lipzen A."/>
            <person name="Salamov A."/>
            <person name="Henrissat B."/>
            <person name="Wiebenga A."/>
            <person name="De Vries R.P."/>
            <person name="Grigoriev I.V."/>
            <person name="Mortensen U.H."/>
            <person name="Andersen M.R."/>
            <person name="Baker S.E."/>
        </authorList>
    </citation>
    <scope>NUCLEOTIDE SEQUENCE [LARGE SCALE GENOMIC DNA]</scope>
    <source>
        <strain evidence="3 4">CBS 117.55</strain>
    </source>
</reference>
<feature type="region of interest" description="Disordered" evidence="1">
    <location>
        <begin position="1"/>
        <end position="103"/>
    </location>
</feature>